<accession>A0A318S8Q1</accession>
<name>A0A318S8Q1_9DEIO</name>
<dbReference type="PANTHER" id="PTHR38733">
    <property type="entry name" value="PROTEIN MCRC"/>
    <property type="match status" value="1"/>
</dbReference>
<dbReference type="PANTHER" id="PTHR38733:SF1">
    <property type="entry name" value="TYPE IV METHYL-DIRECTED RESTRICTION ENZYME ECOKMCRBC"/>
    <property type="match status" value="1"/>
</dbReference>
<keyword evidence="2" id="KW-1185">Reference proteome</keyword>
<proteinExistence type="predicted"/>
<dbReference type="EMBL" id="QJSX01000013">
    <property type="protein sequence ID" value="PYE52012.1"/>
    <property type="molecule type" value="Genomic_DNA"/>
</dbReference>
<dbReference type="Pfam" id="PF10117">
    <property type="entry name" value="McrBC"/>
    <property type="match status" value="1"/>
</dbReference>
<sequence>MLHDAPLRPLTESILSERTPFVDAGDGAAVLVARTLRGVRHCHLARGARDANGRAVDRRVEAQVEGAFLAWQDARRVFALRPDLRLTFHDGRVVIADVTWKRRLDRTLGVQAGVSAADLYQLFSYGHKYPVGRGEVWLVYPRTRAFPEALPPFEVGHALTLRVLPFDVATQQLIDG</sequence>
<dbReference type="InterPro" id="IPR019292">
    <property type="entry name" value="McrC"/>
</dbReference>
<dbReference type="Proteomes" id="UP000248326">
    <property type="component" value="Unassembled WGS sequence"/>
</dbReference>
<gene>
    <name evidence="1" type="ORF">DES52_11358</name>
</gene>
<comment type="caution">
    <text evidence="1">The sequence shown here is derived from an EMBL/GenBank/DDBJ whole genome shotgun (WGS) entry which is preliminary data.</text>
</comment>
<protein>
    <submittedName>
        <fullName evidence="1">McrBC 5-methylcytosine restriction system component</fullName>
    </submittedName>
</protein>
<evidence type="ECO:0000313" key="1">
    <source>
        <dbReference type="EMBL" id="PYE52012.1"/>
    </source>
</evidence>
<reference evidence="1 2" key="1">
    <citation type="submission" date="2018-06" db="EMBL/GenBank/DDBJ databases">
        <title>Genomic Encyclopedia of Type Strains, Phase IV (KMG-IV): sequencing the most valuable type-strain genomes for metagenomic binning, comparative biology and taxonomic classification.</title>
        <authorList>
            <person name="Goeker M."/>
        </authorList>
    </citation>
    <scope>NUCLEOTIDE SEQUENCE [LARGE SCALE GENOMIC DNA]</scope>
    <source>
        <strain evidence="1 2">DSM 18048</strain>
    </source>
</reference>
<organism evidence="1 2">
    <name type="scientific">Deinococcus yavapaiensis KR-236</name>
    <dbReference type="NCBI Taxonomy" id="694435"/>
    <lineage>
        <taxon>Bacteria</taxon>
        <taxon>Thermotogati</taxon>
        <taxon>Deinococcota</taxon>
        <taxon>Deinococci</taxon>
        <taxon>Deinococcales</taxon>
        <taxon>Deinococcaceae</taxon>
        <taxon>Deinococcus</taxon>
    </lineage>
</organism>
<evidence type="ECO:0000313" key="2">
    <source>
        <dbReference type="Proteomes" id="UP000248326"/>
    </source>
</evidence>
<dbReference type="AlphaFoldDB" id="A0A318S8Q1"/>